<dbReference type="Proteomes" id="UP000283314">
    <property type="component" value="Unassembled WGS sequence"/>
</dbReference>
<dbReference type="SUPFAM" id="SSF56281">
    <property type="entry name" value="Metallo-hydrolase/oxidoreductase"/>
    <property type="match status" value="1"/>
</dbReference>
<dbReference type="PANTHER" id="PTHR47619:SF1">
    <property type="entry name" value="EXODEOXYRIBONUCLEASE WALJ"/>
    <property type="match status" value="1"/>
</dbReference>
<dbReference type="PANTHER" id="PTHR47619">
    <property type="entry name" value="METALLO-HYDROLASE YYCJ-RELATED"/>
    <property type="match status" value="1"/>
</dbReference>
<name>A0A413S0U0_9FIRM</name>
<dbReference type="Gene3D" id="3.60.15.10">
    <property type="entry name" value="Ribonuclease Z/Hydroxyacylglutathione hydrolase-like"/>
    <property type="match status" value="1"/>
</dbReference>
<evidence type="ECO:0000313" key="3">
    <source>
        <dbReference type="EMBL" id="RHA79864.1"/>
    </source>
</evidence>
<dbReference type="EMBL" id="QROT01000004">
    <property type="protein sequence ID" value="RHL45725.1"/>
    <property type="molecule type" value="Genomic_DNA"/>
</dbReference>
<dbReference type="GO" id="GO:0016787">
    <property type="term" value="F:hydrolase activity"/>
    <property type="evidence" value="ECO:0007669"/>
    <property type="project" value="UniProtKB-KW"/>
</dbReference>
<dbReference type="Proteomes" id="UP000285740">
    <property type="component" value="Unassembled WGS sequence"/>
</dbReference>
<dbReference type="AlphaFoldDB" id="A0A413S0U0"/>
<keyword evidence="2" id="KW-0378">Hydrolase</keyword>
<dbReference type="InterPro" id="IPR052533">
    <property type="entry name" value="WalJ/YycJ-like"/>
</dbReference>
<sequence>MGKFRGTQMKLSSISSSSKGNCILVENNNSSILVDVGISRKKAEEGLEFFGKKPENIDGIVITHEHSDHIKGLGVFLRKYQVPVYATEGTINCILNNKTVGKVDSDLFNVIKPDRDFSIKDIELLPLHISHDAADPVCYRFFEKEKSCAVVTDLGEYDDKLVSSLQNLDAVLIESNHDVNMLQTGPYPYSLKQRIWGNKGHLSNEACGRLLNRLLSDRLKHILLGHLSEENNYPELAYQAVRNEINFSPDKYQADNLDIRVASRVKPSCLVEF</sequence>
<gene>
    <name evidence="4" type="ORF">DW018_05625</name>
    <name evidence="3" type="ORF">DW918_07130</name>
    <name evidence="2" type="ORF">DW929_06475</name>
</gene>
<evidence type="ECO:0000313" key="4">
    <source>
        <dbReference type="EMBL" id="RHL45725.1"/>
    </source>
</evidence>
<reference evidence="5 6" key="1">
    <citation type="submission" date="2018-08" db="EMBL/GenBank/DDBJ databases">
        <title>A genome reference for cultivated species of the human gut microbiota.</title>
        <authorList>
            <person name="Zou Y."/>
            <person name="Xue W."/>
            <person name="Luo G."/>
        </authorList>
    </citation>
    <scope>NUCLEOTIDE SEQUENCE [LARGE SCALE GENOMIC DNA]</scope>
    <source>
        <strain evidence="4 5">AF37-4</strain>
        <strain evidence="3 7">AM42-30</strain>
        <strain evidence="2 6">AM43-2</strain>
    </source>
</reference>
<evidence type="ECO:0000313" key="2">
    <source>
        <dbReference type="EMBL" id="RHA54857.1"/>
    </source>
</evidence>
<accession>A0A413S0U0</accession>
<evidence type="ECO:0000313" key="7">
    <source>
        <dbReference type="Proteomes" id="UP000285740"/>
    </source>
</evidence>
<evidence type="ECO:0000313" key="6">
    <source>
        <dbReference type="Proteomes" id="UP000284598"/>
    </source>
</evidence>
<organism evidence="2 6">
    <name type="scientific">Eubacterium ventriosum</name>
    <dbReference type="NCBI Taxonomy" id="39496"/>
    <lineage>
        <taxon>Bacteria</taxon>
        <taxon>Bacillati</taxon>
        <taxon>Bacillota</taxon>
        <taxon>Clostridia</taxon>
        <taxon>Eubacteriales</taxon>
        <taxon>Eubacteriaceae</taxon>
        <taxon>Eubacterium</taxon>
    </lineage>
</organism>
<evidence type="ECO:0000259" key="1">
    <source>
        <dbReference type="SMART" id="SM00849"/>
    </source>
</evidence>
<dbReference type="Proteomes" id="UP000284598">
    <property type="component" value="Unassembled WGS sequence"/>
</dbReference>
<evidence type="ECO:0000313" key="5">
    <source>
        <dbReference type="Proteomes" id="UP000283314"/>
    </source>
</evidence>
<proteinExistence type="predicted"/>
<dbReference type="InterPro" id="IPR036866">
    <property type="entry name" value="RibonucZ/Hydroxyglut_hydro"/>
</dbReference>
<dbReference type="SMART" id="SM00849">
    <property type="entry name" value="Lactamase_B"/>
    <property type="match status" value="1"/>
</dbReference>
<protein>
    <submittedName>
        <fullName evidence="2">MBL fold metallo-hydrolase</fullName>
    </submittedName>
</protein>
<dbReference type="Pfam" id="PF00753">
    <property type="entry name" value="Lactamase_B"/>
    <property type="match status" value="1"/>
</dbReference>
<comment type="caution">
    <text evidence="2">The sequence shown here is derived from an EMBL/GenBank/DDBJ whole genome shotgun (WGS) entry which is preliminary data.</text>
</comment>
<dbReference type="InterPro" id="IPR001279">
    <property type="entry name" value="Metallo-B-lactamas"/>
</dbReference>
<feature type="domain" description="Metallo-beta-lactamase" evidence="1">
    <location>
        <begin position="19"/>
        <end position="177"/>
    </location>
</feature>
<dbReference type="EMBL" id="QSFO01000006">
    <property type="protein sequence ID" value="RHA54857.1"/>
    <property type="molecule type" value="Genomic_DNA"/>
</dbReference>
<dbReference type="EMBL" id="QSFV01000021">
    <property type="protein sequence ID" value="RHA79864.1"/>
    <property type="molecule type" value="Genomic_DNA"/>
</dbReference>